<accession>A0A6J4H8R0</accession>
<feature type="compositionally biased region" description="Basic and acidic residues" evidence="1">
    <location>
        <begin position="88"/>
        <end position="98"/>
    </location>
</feature>
<evidence type="ECO:0000313" key="2">
    <source>
        <dbReference type="EMBL" id="CAA9216789.1"/>
    </source>
</evidence>
<feature type="region of interest" description="Disordered" evidence="1">
    <location>
        <begin position="28"/>
        <end position="54"/>
    </location>
</feature>
<feature type="non-terminal residue" evidence="2">
    <location>
        <position position="1"/>
    </location>
</feature>
<feature type="compositionally biased region" description="Basic residues" evidence="1">
    <location>
        <begin position="29"/>
        <end position="42"/>
    </location>
</feature>
<feature type="region of interest" description="Disordered" evidence="1">
    <location>
        <begin position="84"/>
        <end position="123"/>
    </location>
</feature>
<organism evidence="2">
    <name type="scientific">uncultured Arthrobacter sp</name>
    <dbReference type="NCBI Taxonomy" id="114050"/>
    <lineage>
        <taxon>Bacteria</taxon>
        <taxon>Bacillati</taxon>
        <taxon>Actinomycetota</taxon>
        <taxon>Actinomycetes</taxon>
        <taxon>Micrococcales</taxon>
        <taxon>Micrococcaceae</taxon>
        <taxon>Arthrobacter</taxon>
        <taxon>environmental samples</taxon>
    </lineage>
</organism>
<feature type="non-terminal residue" evidence="2">
    <location>
        <position position="123"/>
    </location>
</feature>
<gene>
    <name evidence="2" type="ORF">AVDCRST_MAG83-246</name>
</gene>
<dbReference type="EMBL" id="CADCTE010000023">
    <property type="protein sequence ID" value="CAA9216789.1"/>
    <property type="molecule type" value="Genomic_DNA"/>
</dbReference>
<reference evidence="2" key="1">
    <citation type="submission" date="2020-02" db="EMBL/GenBank/DDBJ databases">
        <authorList>
            <person name="Meier V. D."/>
        </authorList>
    </citation>
    <scope>NUCLEOTIDE SEQUENCE</scope>
    <source>
        <strain evidence="2">AVDCRST_MAG83</strain>
    </source>
</reference>
<name>A0A6J4H8R0_9MICC</name>
<evidence type="ECO:0000256" key="1">
    <source>
        <dbReference type="SAM" id="MobiDB-lite"/>
    </source>
</evidence>
<protein>
    <submittedName>
        <fullName evidence="2">Uncharacterized protein</fullName>
    </submittedName>
</protein>
<dbReference type="AlphaFoldDB" id="A0A6J4H8R0"/>
<feature type="compositionally biased region" description="Basic residues" evidence="1">
    <location>
        <begin position="99"/>
        <end position="110"/>
    </location>
</feature>
<proteinExistence type="predicted"/>
<sequence length="123" mass="12989">ERCLLGGAGGIRAPRRIGAALQAPVVGHPRCRRRPAPPVRHRPGGDPFPDPLLLPDLRLPGAGAGVDLPGAPAAQCRGVLVELPAQTGRHDGPGGPRDRLRHRVLRRRRPVAGPGGHPRHPLL</sequence>